<sequence length="91" mass="10098">MVRPIALAIGVSAAVVLITALCFFIDFYCLSGQMPGYKILAYPGIAWLRLFSEEINFWPKLGLLLLGQFLAYALLALVAIVGVRSFRRSCR</sequence>
<reference evidence="2 3" key="1">
    <citation type="submission" date="2020-08" db="EMBL/GenBank/DDBJ databases">
        <title>Genomic Encyclopedia of Type Strains, Phase III (KMG-III): the genomes of soil and plant-associated and newly described type strains.</title>
        <authorList>
            <person name="Whitman W."/>
        </authorList>
    </citation>
    <scope>NUCLEOTIDE SEQUENCE [LARGE SCALE GENOMIC DNA]</scope>
    <source>
        <strain evidence="2 3">CECT 8571</strain>
    </source>
</reference>
<evidence type="ECO:0000256" key="1">
    <source>
        <dbReference type="SAM" id="Phobius"/>
    </source>
</evidence>
<dbReference type="Proteomes" id="UP000559987">
    <property type="component" value="Unassembled WGS sequence"/>
</dbReference>
<comment type="caution">
    <text evidence="2">The sequence shown here is derived from an EMBL/GenBank/DDBJ whole genome shotgun (WGS) entry which is preliminary data.</text>
</comment>
<dbReference type="AlphaFoldDB" id="A0A839UUB7"/>
<accession>A0A839UUB7</accession>
<evidence type="ECO:0000313" key="3">
    <source>
        <dbReference type="Proteomes" id="UP000559987"/>
    </source>
</evidence>
<name>A0A839UUB7_9GAMM</name>
<keyword evidence="1" id="KW-1133">Transmembrane helix</keyword>
<organism evidence="2 3">
    <name type="scientific">Simiduia aestuariiviva</name>
    <dbReference type="NCBI Taxonomy" id="1510459"/>
    <lineage>
        <taxon>Bacteria</taxon>
        <taxon>Pseudomonadati</taxon>
        <taxon>Pseudomonadota</taxon>
        <taxon>Gammaproteobacteria</taxon>
        <taxon>Cellvibrionales</taxon>
        <taxon>Cellvibrionaceae</taxon>
        <taxon>Simiduia</taxon>
    </lineage>
</organism>
<keyword evidence="1" id="KW-0812">Transmembrane</keyword>
<dbReference type="EMBL" id="JACHXZ010000004">
    <property type="protein sequence ID" value="MBB3169566.1"/>
    <property type="molecule type" value="Genomic_DNA"/>
</dbReference>
<protein>
    <submittedName>
        <fullName evidence="2">Uncharacterized protein</fullName>
    </submittedName>
</protein>
<gene>
    <name evidence="2" type="ORF">FHS30_002779</name>
</gene>
<keyword evidence="1" id="KW-0472">Membrane</keyword>
<feature type="transmembrane region" description="Helical" evidence="1">
    <location>
        <begin position="61"/>
        <end position="83"/>
    </location>
</feature>
<evidence type="ECO:0000313" key="2">
    <source>
        <dbReference type="EMBL" id="MBB3169566.1"/>
    </source>
</evidence>
<proteinExistence type="predicted"/>
<dbReference type="RefSeq" id="WP_183911071.1">
    <property type="nucleotide sequence ID" value="NZ_JACHXZ010000004.1"/>
</dbReference>
<keyword evidence="3" id="KW-1185">Reference proteome</keyword>
<feature type="transmembrane region" description="Helical" evidence="1">
    <location>
        <begin position="7"/>
        <end position="28"/>
    </location>
</feature>